<reference evidence="1 2" key="2">
    <citation type="submission" date="2021-10" db="EMBL/GenBank/DDBJ databases">
        <authorList>
            <person name="Piombo E."/>
        </authorList>
    </citation>
    <scope>NUCLEOTIDE SEQUENCE [LARGE SCALE GENOMIC DNA]</scope>
</reference>
<protein>
    <submittedName>
        <fullName evidence="1">Uncharacterized protein</fullName>
    </submittedName>
</protein>
<organism evidence="1 2">
    <name type="scientific">Clonostachys solani</name>
    <dbReference type="NCBI Taxonomy" id="160281"/>
    <lineage>
        <taxon>Eukaryota</taxon>
        <taxon>Fungi</taxon>
        <taxon>Dikarya</taxon>
        <taxon>Ascomycota</taxon>
        <taxon>Pezizomycotina</taxon>
        <taxon>Sordariomycetes</taxon>
        <taxon>Hypocreomycetidae</taxon>
        <taxon>Hypocreales</taxon>
        <taxon>Bionectriaceae</taxon>
        <taxon>Clonostachys</taxon>
    </lineage>
</organism>
<comment type="caution">
    <text evidence="1">The sequence shown here is derived from an EMBL/GenBank/DDBJ whole genome shotgun (WGS) entry which is preliminary data.</text>
</comment>
<proteinExistence type="predicted"/>
<evidence type="ECO:0000313" key="2">
    <source>
        <dbReference type="Proteomes" id="UP000775872"/>
    </source>
</evidence>
<dbReference type="OrthoDB" id="4390553at2759"/>
<evidence type="ECO:0000313" key="1">
    <source>
        <dbReference type="EMBL" id="CAH0054137.1"/>
    </source>
</evidence>
<dbReference type="Proteomes" id="UP000775872">
    <property type="component" value="Unassembled WGS sequence"/>
</dbReference>
<accession>A0A9N9ZD89</accession>
<gene>
    <name evidence="1" type="ORF">CSOL1703_00015333</name>
</gene>
<dbReference type="EMBL" id="CABFOC020000046">
    <property type="protein sequence ID" value="CAH0054137.1"/>
    <property type="molecule type" value="Genomic_DNA"/>
</dbReference>
<dbReference type="AlphaFoldDB" id="A0A9N9ZD89"/>
<sequence length="167" mass="19021">MNNLPDSFPTDNFQPRGFHGFHDNSHVFFLRTSTHEDAVAWGFVAPVKSTVVFIKVQDPDEWECRRLLQNKGVDIDTFVKGTTIKKFCADNRSDVRIATVPNTGYFRVITIVWSPKGHARDPVRDGDIMEQAVEQQFGDEIAKARKLLGRQWGSSSANITEYNSYRV</sequence>
<keyword evidence="2" id="KW-1185">Reference proteome</keyword>
<reference evidence="2" key="1">
    <citation type="submission" date="2019-06" db="EMBL/GenBank/DDBJ databases">
        <authorList>
            <person name="Broberg M."/>
        </authorList>
    </citation>
    <scope>NUCLEOTIDE SEQUENCE [LARGE SCALE GENOMIC DNA]</scope>
</reference>
<name>A0A9N9ZD89_9HYPO</name>